<dbReference type="EMBL" id="LAZR01004812">
    <property type="protein sequence ID" value="KKN05377.1"/>
    <property type="molecule type" value="Genomic_DNA"/>
</dbReference>
<comment type="caution">
    <text evidence="1">The sequence shown here is derived from an EMBL/GenBank/DDBJ whole genome shotgun (WGS) entry which is preliminary data.</text>
</comment>
<gene>
    <name evidence="1" type="ORF">LCGC14_1087860</name>
</gene>
<sequence length="92" mass="11085">MKWMNVTIKPLPSLPEKLGLRILVKDVCNQTNVVLWHISEGWVIKYWDADKDIYDLRRIGNIEYWAYLPRESNYVNLNIERSIDKFKFLDLE</sequence>
<accession>A0A0F9N0Y2</accession>
<name>A0A0F9N0Y2_9ZZZZ</name>
<dbReference type="AlphaFoldDB" id="A0A0F9N0Y2"/>
<evidence type="ECO:0000313" key="1">
    <source>
        <dbReference type="EMBL" id="KKN05377.1"/>
    </source>
</evidence>
<proteinExistence type="predicted"/>
<organism evidence="1">
    <name type="scientific">marine sediment metagenome</name>
    <dbReference type="NCBI Taxonomy" id="412755"/>
    <lineage>
        <taxon>unclassified sequences</taxon>
        <taxon>metagenomes</taxon>
        <taxon>ecological metagenomes</taxon>
    </lineage>
</organism>
<protein>
    <submittedName>
        <fullName evidence="1">Uncharacterized protein</fullName>
    </submittedName>
</protein>
<reference evidence="1" key="1">
    <citation type="journal article" date="2015" name="Nature">
        <title>Complex archaea that bridge the gap between prokaryotes and eukaryotes.</title>
        <authorList>
            <person name="Spang A."/>
            <person name="Saw J.H."/>
            <person name="Jorgensen S.L."/>
            <person name="Zaremba-Niedzwiedzka K."/>
            <person name="Martijn J."/>
            <person name="Lind A.E."/>
            <person name="van Eijk R."/>
            <person name="Schleper C."/>
            <person name="Guy L."/>
            <person name="Ettema T.J."/>
        </authorList>
    </citation>
    <scope>NUCLEOTIDE SEQUENCE</scope>
</reference>